<feature type="transmembrane region" description="Helical" evidence="1">
    <location>
        <begin position="245"/>
        <end position="265"/>
    </location>
</feature>
<evidence type="ECO:0008006" key="4">
    <source>
        <dbReference type="Google" id="ProtNLM"/>
    </source>
</evidence>
<sequence>MHFKARWRWFWNELHKTSGRMWLLVLLVSVFLMFGMFALLVWSGHYLNEVPGILPPQPDILHEILPHWHAAVFIFKIGFATSIILLMIGALYEPHRMPYAFFMIVLWAFIRIASTTITKLGGPAGLISEFPPITDIKSIWDFIVIGLASPHILFFSGHTGLPFLGHLIFKRPVAYKMLCWPLGFISLAYILSWPQYAWWLILVLLFFWALIIWKWNKLFSLSTLFLFWSFVMAVCVLITRNHYSVDVLGAFFMTGGIAFFGKYWFAKIEQLCEKMEVEFFNKEK</sequence>
<dbReference type="Proteomes" id="UP000177690">
    <property type="component" value="Unassembled WGS sequence"/>
</dbReference>
<evidence type="ECO:0000313" key="3">
    <source>
        <dbReference type="Proteomes" id="UP000177690"/>
    </source>
</evidence>
<feature type="transmembrane region" description="Helical" evidence="1">
    <location>
        <begin position="21"/>
        <end position="47"/>
    </location>
</feature>
<keyword evidence="1" id="KW-1133">Transmembrane helix</keyword>
<feature type="transmembrane region" description="Helical" evidence="1">
    <location>
        <begin position="218"/>
        <end position="239"/>
    </location>
</feature>
<feature type="transmembrane region" description="Helical" evidence="1">
    <location>
        <begin position="99"/>
        <end position="118"/>
    </location>
</feature>
<feature type="transmembrane region" description="Helical" evidence="1">
    <location>
        <begin position="138"/>
        <end position="161"/>
    </location>
</feature>
<organism evidence="2 3">
    <name type="scientific">Candidatus Harrisonbacteria bacterium RIFCSPLOWO2_02_FULL_41_13b</name>
    <dbReference type="NCBI Taxonomy" id="1798409"/>
    <lineage>
        <taxon>Bacteria</taxon>
        <taxon>Candidatus Harrisoniibacteriota</taxon>
    </lineage>
</organism>
<gene>
    <name evidence="2" type="ORF">A3I24_02175</name>
</gene>
<proteinExistence type="predicted"/>
<comment type="caution">
    <text evidence="2">The sequence shown here is derived from an EMBL/GenBank/DDBJ whole genome shotgun (WGS) entry which is preliminary data.</text>
</comment>
<dbReference type="EMBL" id="MHJL01000004">
    <property type="protein sequence ID" value="OGY68215.1"/>
    <property type="molecule type" value="Genomic_DNA"/>
</dbReference>
<protein>
    <recommendedName>
        <fullName evidence="4">Sphingomyelin synthase-like domain-containing protein</fullName>
    </recommendedName>
</protein>
<dbReference type="STRING" id="1798409.A3I24_02175"/>
<keyword evidence="1" id="KW-0812">Transmembrane</keyword>
<evidence type="ECO:0000313" key="2">
    <source>
        <dbReference type="EMBL" id="OGY68215.1"/>
    </source>
</evidence>
<keyword evidence="1" id="KW-0472">Membrane</keyword>
<feature type="transmembrane region" description="Helical" evidence="1">
    <location>
        <begin position="67"/>
        <end position="92"/>
    </location>
</feature>
<name>A0A1G1ZUT5_9BACT</name>
<evidence type="ECO:0000256" key="1">
    <source>
        <dbReference type="SAM" id="Phobius"/>
    </source>
</evidence>
<feature type="transmembrane region" description="Helical" evidence="1">
    <location>
        <begin position="173"/>
        <end position="190"/>
    </location>
</feature>
<dbReference type="AlphaFoldDB" id="A0A1G1ZUT5"/>
<reference evidence="2 3" key="1">
    <citation type="journal article" date="2016" name="Nat. Commun.">
        <title>Thousands of microbial genomes shed light on interconnected biogeochemical processes in an aquifer system.</title>
        <authorList>
            <person name="Anantharaman K."/>
            <person name="Brown C.T."/>
            <person name="Hug L.A."/>
            <person name="Sharon I."/>
            <person name="Castelle C.J."/>
            <person name="Probst A.J."/>
            <person name="Thomas B.C."/>
            <person name="Singh A."/>
            <person name="Wilkins M.J."/>
            <person name="Karaoz U."/>
            <person name="Brodie E.L."/>
            <person name="Williams K.H."/>
            <person name="Hubbard S.S."/>
            <person name="Banfield J.F."/>
        </authorList>
    </citation>
    <scope>NUCLEOTIDE SEQUENCE [LARGE SCALE GENOMIC DNA]</scope>
</reference>
<feature type="transmembrane region" description="Helical" evidence="1">
    <location>
        <begin position="196"/>
        <end position="213"/>
    </location>
</feature>
<accession>A0A1G1ZUT5</accession>